<keyword evidence="2" id="KW-1185">Reference proteome</keyword>
<accession>A0A5C6JXI4</accession>
<reference evidence="1" key="1">
    <citation type="journal article" date="2019" name="Microbiol. Resour. Announc.">
        <title>Draft Genomic Sequences of Streptomyces misionensis and Streptomyces albidoflavus, bacteria applied for phytopathogen biocontrol.</title>
        <authorList>
            <person name="Pylro V."/>
            <person name="Dias A."/>
            <person name="Andreote F."/>
            <person name="Varani A."/>
            <person name="Andreote C."/>
            <person name="Bernardo E."/>
            <person name="Martins T."/>
        </authorList>
    </citation>
    <scope>NUCLEOTIDE SEQUENCE [LARGE SCALE GENOMIC DNA]</scope>
    <source>
        <strain evidence="1">66</strain>
    </source>
</reference>
<dbReference type="RefSeq" id="WP_146464486.1">
    <property type="nucleotide sequence ID" value="NZ_VOGW01000044.1"/>
</dbReference>
<evidence type="ECO:0000313" key="1">
    <source>
        <dbReference type="EMBL" id="TWV53925.1"/>
    </source>
</evidence>
<name>A0A5C6JXI4_9ACTN</name>
<protein>
    <submittedName>
        <fullName evidence="1">Uncharacterized protein</fullName>
    </submittedName>
</protein>
<sequence length="180" mass="18861">MIAVVGHHDLTAPTLALVEEELRPRLADRARAGRAGLVRAGKGLPVAFGRAARAAGLALVTVLPARRGVPAYVAEPDRKAAGELLLLSQMVRLLDYDPADRASCITADEALVRSCGRLLAVWDGSPSNGRDATAHLVAYARSHGVDVEVVWPRGAEHRAGPPAEAPVTCGVTGRAPRTVC</sequence>
<dbReference type="EMBL" id="VOGW01000044">
    <property type="protein sequence ID" value="TWV53925.1"/>
    <property type="molecule type" value="Genomic_DNA"/>
</dbReference>
<evidence type="ECO:0000313" key="2">
    <source>
        <dbReference type="Proteomes" id="UP000320481"/>
    </source>
</evidence>
<dbReference type="Gene3D" id="3.40.50.450">
    <property type="match status" value="1"/>
</dbReference>
<comment type="caution">
    <text evidence="1">The sequence shown here is derived from an EMBL/GenBank/DDBJ whole genome shotgun (WGS) entry which is preliminary data.</text>
</comment>
<organism evidence="1 2">
    <name type="scientific">Streptomyces misionensis</name>
    <dbReference type="NCBI Taxonomy" id="67331"/>
    <lineage>
        <taxon>Bacteria</taxon>
        <taxon>Bacillati</taxon>
        <taxon>Actinomycetota</taxon>
        <taxon>Actinomycetes</taxon>
        <taxon>Kitasatosporales</taxon>
        <taxon>Streptomycetaceae</taxon>
        <taxon>Streptomyces</taxon>
    </lineage>
</organism>
<proteinExistence type="predicted"/>
<dbReference type="Proteomes" id="UP000320481">
    <property type="component" value="Unassembled WGS sequence"/>
</dbReference>
<gene>
    <name evidence="1" type="ORF">FRZ03_08140</name>
</gene>
<dbReference type="AlphaFoldDB" id="A0A5C6JXI4"/>